<organism evidence="1 2">
    <name type="scientific">Basidiobolus ranarum</name>
    <dbReference type="NCBI Taxonomy" id="34480"/>
    <lineage>
        <taxon>Eukaryota</taxon>
        <taxon>Fungi</taxon>
        <taxon>Fungi incertae sedis</taxon>
        <taxon>Zoopagomycota</taxon>
        <taxon>Entomophthoromycotina</taxon>
        <taxon>Basidiobolomycetes</taxon>
        <taxon>Basidiobolales</taxon>
        <taxon>Basidiobolaceae</taxon>
        <taxon>Basidiobolus</taxon>
    </lineage>
</organism>
<protein>
    <submittedName>
        <fullName evidence="1">Uncharacterized protein</fullName>
    </submittedName>
</protein>
<evidence type="ECO:0000313" key="1">
    <source>
        <dbReference type="EMBL" id="KAK9728717.1"/>
    </source>
</evidence>
<keyword evidence="2" id="KW-1185">Reference proteome</keyword>
<comment type="caution">
    <text evidence="1">The sequence shown here is derived from an EMBL/GenBank/DDBJ whole genome shotgun (WGS) entry which is preliminary data.</text>
</comment>
<accession>A0ABR2WAK2</accession>
<proteinExistence type="predicted"/>
<reference evidence="1 2" key="1">
    <citation type="submission" date="2023-04" db="EMBL/GenBank/DDBJ databases">
        <title>Genome of Basidiobolus ranarum AG-B5.</title>
        <authorList>
            <person name="Stajich J.E."/>
            <person name="Carter-House D."/>
            <person name="Gryganskyi A."/>
        </authorList>
    </citation>
    <scope>NUCLEOTIDE SEQUENCE [LARGE SCALE GENOMIC DNA]</scope>
    <source>
        <strain evidence="1 2">AG-B5</strain>
    </source>
</reference>
<evidence type="ECO:0000313" key="2">
    <source>
        <dbReference type="Proteomes" id="UP001479436"/>
    </source>
</evidence>
<sequence>MHILQIFTQLKTRKGNKMQHSDFKDLSDYVSMSISANTSLSNVSISTLDSDSTLNVDELEYIFESTHKNRYCEQDVLLSAEQELDLELAKLTGLLERGEKRRMASQDYDPTI</sequence>
<name>A0ABR2WAK2_9FUNG</name>
<dbReference type="Proteomes" id="UP001479436">
    <property type="component" value="Unassembled WGS sequence"/>
</dbReference>
<gene>
    <name evidence="1" type="ORF">K7432_000863</name>
</gene>
<dbReference type="EMBL" id="JASJQH010006892">
    <property type="protein sequence ID" value="KAK9728717.1"/>
    <property type="molecule type" value="Genomic_DNA"/>
</dbReference>